<feature type="compositionally biased region" description="Acidic residues" evidence="1">
    <location>
        <begin position="1227"/>
        <end position="1241"/>
    </location>
</feature>
<dbReference type="InterPro" id="IPR000192">
    <property type="entry name" value="Aminotrans_V_dom"/>
</dbReference>
<dbReference type="PANTHER" id="PTHR43686">
    <property type="entry name" value="SULFURTRANSFERASE-RELATED"/>
    <property type="match status" value="1"/>
</dbReference>
<feature type="compositionally biased region" description="Basic and acidic residues" evidence="1">
    <location>
        <begin position="569"/>
        <end position="580"/>
    </location>
</feature>
<dbReference type="InterPro" id="IPR014729">
    <property type="entry name" value="Rossmann-like_a/b/a_fold"/>
</dbReference>
<dbReference type="InterPro" id="IPR015424">
    <property type="entry name" value="PyrdxlP-dep_Trfase"/>
</dbReference>
<dbReference type="GO" id="GO:0016740">
    <property type="term" value="F:transferase activity"/>
    <property type="evidence" value="ECO:0007669"/>
    <property type="project" value="UniProtKB-ARBA"/>
</dbReference>
<dbReference type="Pfam" id="PF01171">
    <property type="entry name" value="ATP_bind_3"/>
    <property type="match status" value="1"/>
</dbReference>
<proteinExistence type="predicted"/>
<dbReference type="CDD" id="cd24138">
    <property type="entry name" value="TtcA-like"/>
    <property type="match status" value="1"/>
</dbReference>
<feature type="region of interest" description="Disordered" evidence="1">
    <location>
        <begin position="569"/>
        <end position="599"/>
    </location>
</feature>
<reference evidence="4" key="1">
    <citation type="submission" date="2022-01" db="EMBL/GenBank/DDBJ databases">
        <authorList>
            <person name="King R."/>
        </authorList>
    </citation>
    <scope>NUCLEOTIDE SEQUENCE</scope>
</reference>
<evidence type="ECO:0008006" key="6">
    <source>
        <dbReference type="Google" id="ProtNLM"/>
    </source>
</evidence>
<feature type="compositionally biased region" description="Polar residues" evidence="1">
    <location>
        <begin position="581"/>
        <end position="596"/>
    </location>
</feature>
<feature type="region of interest" description="Disordered" evidence="1">
    <location>
        <begin position="914"/>
        <end position="955"/>
    </location>
</feature>
<dbReference type="SUPFAM" id="SSF52402">
    <property type="entry name" value="Adenine nucleotide alpha hydrolases-like"/>
    <property type="match status" value="1"/>
</dbReference>
<feature type="compositionally biased region" description="Basic and acidic residues" evidence="1">
    <location>
        <begin position="917"/>
        <end position="935"/>
    </location>
</feature>
<evidence type="ECO:0000313" key="4">
    <source>
        <dbReference type="EMBL" id="CAG9762597.1"/>
    </source>
</evidence>
<evidence type="ECO:0000259" key="2">
    <source>
        <dbReference type="Pfam" id="PF00266"/>
    </source>
</evidence>
<dbReference type="Gene3D" id="3.90.1150.10">
    <property type="entry name" value="Aspartate Aminotransferase, domain 1"/>
    <property type="match status" value="1"/>
</dbReference>
<feature type="region of interest" description="Disordered" evidence="1">
    <location>
        <begin position="1221"/>
        <end position="1241"/>
    </location>
</feature>
<dbReference type="Gene3D" id="3.40.50.620">
    <property type="entry name" value="HUPs"/>
    <property type="match status" value="1"/>
</dbReference>
<feature type="region of interest" description="Disordered" evidence="1">
    <location>
        <begin position="775"/>
        <end position="796"/>
    </location>
</feature>
<dbReference type="Proteomes" id="UP001152799">
    <property type="component" value="Chromosome 11"/>
</dbReference>
<dbReference type="EMBL" id="OU892287">
    <property type="protein sequence ID" value="CAG9762597.1"/>
    <property type="molecule type" value="Genomic_DNA"/>
</dbReference>
<organism evidence="4 5">
    <name type="scientific">Ceutorhynchus assimilis</name>
    <name type="common">cabbage seed weevil</name>
    <dbReference type="NCBI Taxonomy" id="467358"/>
    <lineage>
        <taxon>Eukaryota</taxon>
        <taxon>Metazoa</taxon>
        <taxon>Ecdysozoa</taxon>
        <taxon>Arthropoda</taxon>
        <taxon>Hexapoda</taxon>
        <taxon>Insecta</taxon>
        <taxon>Pterygota</taxon>
        <taxon>Neoptera</taxon>
        <taxon>Endopterygota</taxon>
        <taxon>Coleoptera</taxon>
        <taxon>Polyphaga</taxon>
        <taxon>Cucujiformia</taxon>
        <taxon>Curculionidae</taxon>
        <taxon>Ceutorhynchinae</taxon>
        <taxon>Ceutorhynchus</taxon>
    </lineage>
</organism>
<protein>
    <recommendedName>
        <fullName evidence="6">tRNA 2-thiocytidine biosynthesis protein TtcA</fullName>
    </recommendedName>
</protein>
<feature type="domain" description="tRNA(Ile)-lysidine/2-thiocytidine synthase N-terminal" evidence="3">
    <location>
        <begin position="992"/>
        <end position="1164"/>
    </location>
</feature>
<name>A0A9N9MDF3_9CUCU</name>
<dbReference type="SUPFAM" id="SSF53383">
    <property type="entry name" value="PLP-dependent transferases"/>
    <property type="match status" value="1"/>
</dbReference>
<dbReference type="PANTHER" id="PTHR43686:SF1">
    <property type="entry name" value="AMINOTRAN_5 DOMAIN-CONTAINING PROTEIN"/>
    <property type="match status" value="1"/>
</dbReference>
<dbReference type="Gene3D" id="3.40.640.10">
    <property type="entry name" value="Type I PLP-dependent aspartate aminotransferase-like (Major domain)"/>
    <property type="match status" value="1"/>
</dbReference>
<keyword evidence="5" id="KW-1185">Reference proteome</keyword>
<dbReference type="AlphaFoldDB" id="A0A9N9MDF3"/>
<evidence type="ECO:0000256" key="1">
    <source>
        <dbReference type="SAM" id="MobiDB-lite"/>
    </source>
</evidence>
<dbReference type="InterPro" id="IPR011063">
    <property type="entry name" value="TilS/TtcA_N"/>
</dbReference>
<dbReference type="InterPro" id="IPR015421">
    <property type="entry name" value="PyrdxlP-dep_Trfase_major"/>
</dbReference>
<gene>
    <name evidence="4" type="ORF">CEUTPL_LOCUS3272</name>
</gene>
<feature type="domain" description="Aminotransferase class V" evidence="2">
    <location>
        <begin position="10"/>
        <end position="366"/>
    </location>
</feature>
<evidence type="ECO:0000259" key="3">
    <source>
        <dbReference type="Pfam" id="PF01171"/>
    </source>
</evidence>
<feature type="region of interest" description="Disordered" evidence="1">
    <location>
        <begin position="841"/>
        <end position="860"/>
    </location>
</feature>
<dbReference type="InterPro" id="IPR015422">
    <property type="entry name" value="PyrdxlP-dep_Trfase_small"/>
</dbReference>
<dbReference type="Pfam" id="PF00266">
    <property type="entry name" value="Aminotran_5"/>
    <property type="match status" value="1"/>
</dbReference>
<accession>A0A9N9MDF3</accession>
<dbReference type="OrthoDB" id="420046at2759"/>
<sequence length="1241" mass="139617">MEYFYFVSVVFCDYAASGRSLQFIEEYILREVLPTYGNTHFTTSISSLQTTLFRQEAREILRSSVNASEDEAVIFCGHGCVEALHKLIWALDVRDNPVIFTGPSEHRENLTLWQKTGAKIVRIPETKDGLLDLTDLENQLRLHQNCGRQLIGCFSVASSVTGIFYDDVTCTILLHQYGALAFWDYNMGAPNVQIDMNPTVQGVEDNSLAHKDAVYFSGHKFVGGVQTPGILIAKKSIFRRLNTGEPDGFFASSEHEKGFELQEEGNCAAVIESIRFGLVMQLKETVSAAHIQQRQEKINKQMLQHIRTIPEIILLGNTSPNLKRVSIFSFMVRHPRGTFLHHNFVCAVLNDVFGIQARAGCPCSVAYAQELLGIDQTLADQYENIILEDRRLSSLNLGSENSTLGLLRPGFTRISLPYFINDSELAFVMEAVKMVATEGWKLLPQYVVDLETAEWRHHTNAVHKDRKWLSSIRYIDGKMTMNERRISGPGLFPQNYSECLQTARNLFNRARKTANRIPYQDQGIVFDSRGEKLRWFILQHEAQALLTSNAQAVKQKVPFDPGSYMSTKKTDNNKHCDEQPHTSTAVHHQAHNSSIESPRHYSLPSLDDPKLMQCSSPVPYFLQDVNGLYYPQMSQPTVNFAVGESMNSANLHLQQQNYARDRCLSLGHPNVSPPVLSPQTRASLGMSAFRTRQMSCSSQTDMHSLDSDANLSPTHSLNILSTSSIDCSQLGRASPAPDLQTYVTEMTKELATNIKSEIREVISKVEDVLENTDSDRDNSFFYERNGSGSEDGRSDSISANEVAEYLEKISIEMANEVKSEIRDVVSAVDVFISPECNQLTYSRSSPPRSNYTPGSSSDTVINLISPAGSSKREENGTKCKSKILPASTVASLSSQDSGINMSFHEQEHFQLNSGGEFKARSNSDSRGHRKSDSEIKFSTLQKKRPSMHRDMSDDPGNLENIVLKRWSCSEKNLWSPSVQAITEYQMIKDGDKVMVCLSGGKDSLGLLHTLLQYQAHVQKQGVLFSIGAITVDPDSSGCDPCILIPHLKTLGVHYIIDDKKSDPGSDTEKLEEAKENLYSFCTSTLRRRLYSAAKSSDYNVLAIGQHLDDLCENFLLSVFHLGKMRSMRAHYYIKEHDLRVVRPLVYVREKALRQFASNENLPVSNVQSPNLSKERQRIKQLLTQQEILFPNLFVSLKNALHPLIGFQIRECELKCRRLSKSSKDQDDWHEETDEEPIVTDD</sequence>
<evidence type="ECO:0000313" key="5">
    <source>
        <dbReference type="Proteomes" id="UP001152799"/>
    </source>
</evidence>